<accession>A0ABV8EUC6</accession>
<dbReference type="Gene3D" id="1.50.10.160">
    <property type="match status" value="1"/>
</dbReference>
<organism evidence="2 3">
    <name type="scientific">Streptosporangium jomthongense</name>
    <dbReference type="NCBI Taxonomy" id="1193683"/>
    <lineage>
        <taxon>Bacteria</taxon>
        <taxon>Bacillati</taxon>
        <taxon>Actinomycetota</taxon>
        <taxon>Actinomycetes</taxon>
        <taxon>Streptosporangiales</taxon>
        <taxon>Streptosporangiaceae</taxon>
        <taxon>Streptosporangium</taxon>
    </lineage>
</organism>
<evidence type="ECO:0000313" key="2">
    <source>
        <dbReference type="EMBL" id="MFC3979305.1"/>
    </source>
</evidence>
<feature type="non-terminal residue" evidence="2">
    <location>
        <position position="335"/>
    </location>
</feature>
<name>A0ABV8EUC6_9ACTN</name>
<reference evidence="3" key="1">
    <citation type="journal article" date="2019" name="Int. J. Syst. Evol. Microbiol.">
        <title>The Global Catalogue of Microorganisms (GCM) 10K type strain sequencing project: providing services to taxonomists for standard genome sequencing and annotation.</title>
        <authorList>
            <consortium name="The Broad Institute Genomics Platform"/>
            <consortium name="The Broad Institute Genome Sequencing Center for Infectious Disease"/>
            <person name="Wu L."/>
            <person name="Ma J."/>
        </authorList>
    </citation>
    <scope>NUCLEOTIDE SEQUENCE [LARGE SCALE GENOMIC DNA]</scope>
    <source>
        <strain evidence="3">TBRC 7912</strain>
    </source>
</reference>
<evidence type="ECO:0000256" key="1">
    <source>
        <dbReference type="SAM" id="MobiDB-lite"/>
    </source>
</evidence>
<feature type="region of interest" description="Disordered" evidence="1">
    <location>
        <begin position="1"/>
        <end position="27"/>
    </location>
</feature>
<gene>
    <name evidence="2" type="ORF">ACFOYY_04180</name>
</gene>
<dbReference type="EMBL" id="JBHSBC010000002">
    <property type="protein sequence ID" value="MFC3979305.1"/>
    <property type="molecule type" value="Genomic_DNA"/>
</dbReference>
<sequence>MTVEDLRVPGAVPRGRNTTPEPGAPPEESRVAAAAAELVASLTAEPWGQVSVSVYETGRLVSLAPWLTGHAERVRFLLAAQRPDGGWGAPGGYALVPTLAAVEALAAELGRVPGASGTPFADEAAVGGAVRRGLAALRRWAGTKPGAGRGGDPRVPYDLRELPDMPAVELIVPDLLARLNGHLAALEEGEPLPPPRGMNGGKLALVRTGLAAGAAVPQKMLHALEVAAEAASKAPGVVPTPLREGRAAAIGASPAAGAAWLGGPGEDSPVRHYLEAVVDRYAGPVPCAAPVTVFERGWTLSWLRRAGVPVTVPEELTAGLAAAIGPGEDRGRAVR</sequence>
<evidence type="ECO:0000313" key="3">
    <source>
        <dbReference type="Proteomes" id="UP001595698"/>
    </source>
</evidence>
<proteinExistence type="predicted"/>
<keyword evidence="3" id="KW-1185">Reference proteome</keyword>
<dbReference type="Proteomes" id="UP001595698">
    <property type="component" value="Unassembled WGS sequence"/>
</dbReference>
<dbReference type="InterPro" id="IPR008930">
    <property type="entry name" value="Terpenoid_cyclase/PrenylTrfase"/>
</dbReference>
<protein>
    <submittedName>
        <fullName evidence="2">Uncharacterized protein</fullName>
    </submittedName>
</protein>
<dbReference type="SUPFAM" id="SSF48239">
    <property type="entry name" value="Terpenoid cyclases/Protein prenyltransferases"/>
    <property type="match status" value="1"/>
</dbReference>
<comment type="caution">
    <text evidence="2">The sequence shown here is derived from an EMBL/GenBank/DDBJ whole genome shotgun (WGS) entry which is preliminary data.</text>
</comment>